<name>A0A848G5V1_9RHOO</name>
<reference evidence="6 7" key="1">
    <citation type="submission" date="2020-04" db="EMBL/GenBank/DDBJ databases">
        <title>Zoogloea sp. G-4-1-14 isolated from soil.</title>
        <authorList>
            <person name="Dahal R.H."/>
        </authorList>
    </citation>
    <scope>NUCLEOTIDE SEQUENCE [LARGE SCALE GENOMIC DNA]</scope>
    <source>
        <strain evidence="6 7">G-4-1-14</strain>
    </source>
</reference>
<evidence type="ECO:0000313" key="6">
    <source>
        <dbReference type="EMBL" id="NML26562.1"/>
    </source>
</evidence>
<dbReference type="SUPFAM" id="SSF52540">
    <property type="entry name" value="P-loop containing nucleoside triphosphate hydrolases"/>
    <property type="match status" value="1"/>
</dbReference>
<keyword evidence="4 6" id="KW-0067">ATP-binding</keyword>
<dbReference type="InterPro" id="IPR050611">
    <property type="entry name" value="ABCF"/>
</dbReference>
<dbReference type="InterPro" id="IPR027417">
    <property type="entry name" value="P-loop_NTPase"/>
</dbReference>
<dbReference type="GO" id="GO:0005524">
    <property type="term" value="F:ATP binding"/>
    <property type="evidence" value="ECO:0007669"/>
    <property type="project" value="UniProtKB-KW"/>
</dbReference>
<keyword evidence="3" id="KW-0547">Nucleotide-binding</keyword>
<dbReference type="EMBL" id="JABBGA010000008">
    <property type="protein sequence ID" value="NML26562.1"/>
    <property type="molecule type" value="Genomic_DNA"/>
</dbReference>
<dbReference type="GO" id="GO:0016887">
    <property type="term" value="F:ATP hydrolysis activity"/>
    <property type="evidence" value="ECO:0007669"/>
    <property type="project" value="InterPro"/>
</dbReference>
<comment type="caution">
    <text evidence="6">The sequence shown here is derived from an EMBL/GenBank/DDBJ whole genome shotgun (WGS) entry which is preliminary data.</text>
</comment>
<proteinExistence type="predicted"/>
<dbReference type="InterPro" id="IPR003593">
    <property type="entry name" value="AAA+_ATPase"/>
</dbReference>
<dbReference type="PROSITE" id="PS50893">
    <property type="entry name" value="ABC_TRANSPORTER_2"/>
    <property type="match status" value="1"/>
</dbReference>
<evidence type="ECO:0000259" key="5">
    <source>
        <dbReference type="PROSITE" id="PS50893"/>
    </source>
</evidence>
<organism evidence="6 7">
    <name type="scientific">Zoogloea dura</name>
    <dbReference type="NCBI Taxonomy" id="2728840"/>
    <lineage>
        <taxon>Bacteria</taxon>
        <taxon>Pseudomonadati</taxon>
        <taxon>Pseudomonadota</taxon>
        <taxon>Betaproteobacteria</taxon>
        <taxon>Rhodocyclales</taxon>
        <taxon>Zoogloeaceae</taxon>
        <taxon>Zoogloea</taxon>
    </lineage>
</organism>
<dbReference type="RefSeq" id="WP_169146095.1">
    <property type="nucleotide sequence ID" value="NZ_JABBGA010000008.1"/>
</dbReference>
<evidence type="ECO:0000256" key="1">
    <source>
        <dbReference type="ARBA" id="ARBA00022475"/>
    </source>
</evidence>
<evidence type="ECO:0000256" key="3">
    <source>
        <dbReference type="ARBA" id="ARBA00022741"/>
    </source>
</evidence>
<dbReference type="Proteomes" id="UP000580043">
    <property type="component" value="Unassembled WGS sequence"/>
</dbReference>
<accession>A0A848G5V1</accession>
<dbReference type="PANTHER" id="PTHR19211:SF95">
    <property type="entry name" value="ABC TRANSPORTER F FAMILY MEMBER 2"/>
    <property type="match status" value="1"/>
</dbReference>
<evidence type="ECO:0000256" key="4">
    <source>
        <dbReference type="ARBA" id="ARBA00022840"/>
    </source>
</evidence>
<keyword evidence="1" id="KW-0472">Membrane</keyword>
<keyword evidence="1" id="KW-1003">Cell membrane</keyword>
<evidence type="ECO:0000313" key="7">
    <source>
        <dbReference type="Proteomes" id="UP000580043"/>
    </source>
</evidence>
<dbReference type="SMART" id="SM00382">
    <property type="entry name" value="AAA"/>
    <property type="match status" value="1"/>
</dbReference>
<dbReference type="Pfam" id="PF00005">
    <property type="entry name" value="ABC_tran"/>
    <property type="match status" value="1"/>
</dbReference>
<dbReference type="Gene3D" id="3.40.50.300">
    <property type="entry name" value="P-loop containing nucleotide triphosphate hydrolases"/>
    <property type="match status" value="2"/>
</dbReference>
<keyword evidence="7" id="KW-1185">Reference proteome</keyword>
<feature type="domain" description="ABC transporter" evidence="5">
    <location>
        <begin position="6"/>
        <end position="188"/>
    </location>
</feature>
<dbReference type="InterPro" id="IPR003439">
    <property type="entry name" value="ABC_transporter-like_ATP-bd"/>
</dbReference>
<sequence>MGEVLLRVEGLVAGYAAPVAGPLAFTLRRGEILGLAGPNGAGKSTLLKALWGGVKVFAGQVVKPPGVRISHQAQGFTDLRGVPITGRELLALTGAPPEGLPPWLAERLGLRLDRLSGGQLQFLRLWACLMAPADIVLLDEPSNNLDRAGVDYLADWLGRAHAEQGIVIVSHDPALIERVCTRLVQVDARGAQE</sequence>
<gene>
    <name evidence="6" type="ORF">HHL15_12475</name>
</gene>
<keyword evidence="2" id="KW-0677">Repeat</keyword>
<evidence type="ECO:0000256" key="2">
    <source>
        <dbReference type="ARBA" id="ARBA00022737"/>
    </source>
</evidence>
<dbReference type="AlphaFoldDB" id="A0A848G5V1"/>
<dbReference type="PANTHER" id="PTHR19211">
    <property type="entry name" value="ATP-BINDING TRANSPORT PROTEIN-RELATED"/>
    <property type="match status" value="1"/>
</dbReference>
<protein>
    <submittedName>
        <fullName evidence="6">ATP-binding cassette domain-containing protein</fullName>
    </submittedName>
</protein>